<gene>
    <name evidence="2" type="primary">CLEC19A</name>
</gene>
<dbReference type="InterPro" id="IPR001304">
    <property type="entry name" value="C-type_lectin-like"/>
</dbReference>
<proteinExistence type="predicted"/>
<evidence type="ECO:0000259" key="1">
    <source>
        <dbReference type="PROSITE" id="PS50041"/>
    </source>
</evidence>
<dbReference type="SUPFAM" id="SSF56436">
    <property type="entry name" value="C-type lectin-like"/>
    <property type="match status" value="1"/>
</dbReference>
<evidence type="ECO:0000313" key="3">
    <source>
        <dbReference type="Proteomes" id="UP000694580"/>
    </source>
</evidence>
<dbReference type="InterPro" id="IPR016186">
    <property type="entry name" value="C-type_lectin-like/link_sf"/>
</dbReference>
<sequence>ATFLLRVCLLTSSGWHQYQSNCYKLRSHLRKSWVSARTDCLREGGDLVSITSAEEEQYVLGRLDPSYLDIWIGHDMVTEGGYEWSDGSPVSHTNWGHGEPNDHGDREDCVELMLWTSTKPCTSVIRNTPCLLRLPTKRSRPTLSAWYVWAHVCKYSHGQT</sequence>
<dbReference type="SMART" id="SM00034">
    <property type="entry name" value="CLECT"/>
    <property type="match status" value="1"/>
</dbReference>
<dbReference type="GeneTree" id="ENSGT01150000286973"/>
<name>A0AAY4ET35_9TELE</name>
<organism evidence="2 3">
    <name type="scientific">Denticeps clupeoides</name>
    <name type="common">denticle herring</name>
    <dbReference type="NCBI Taxonomy" id="299321"/>
    <lineage>
        <taxon>Eukaryota</taxon>
        <taxon>Metazoa</taxon>
        <taxon>Chordata</taxon>
        <taxon>Craniata</taxon>
        <taxon>Vertebrata</taxon>
        <taxon>Euteleostomi</taxon>
        <taxon>Actinopterygii</taxon>
        <taxon>Neopterygii</taxon>
        <taxon>Teleostei</taxon>
        <taxon>Clupei</taxon>
        <taxon>Clupeiformes</taxon>
        <taxon>Denticipitoidei</taxon>
        <taxon>Denticipitidae</taxon>
        <taxon>Denticeps</taxon>
    </lineage>
</organism>
<dbReference type="Pfam" id="PF00059">
    <property type="entry name" value="Lectin_C"/>
    <property type="match status" value="1"/>
</dbReference>
<feature type="domain" description="C-type lectin" evidence="1">
    <location>
        <begin position="18"/>
        <end position="115"/>
    </location>
</feature>
<dbReference type="AlphaFoldDB" id="A0AAY4ET35"/>
<evidence type="ECO:0000313" key="2">
    <source>
        <dbReference type="Ensembl" id="ENSDCDP00010060391.1"/>
    </source>
</evidence>
<protein>
    <recommendedName>
        <fullName evidence="1">C-type lectin domain-containing protein</fullName>
    </recommendedName>
</protein>
<reference evidence="2" key="2">
    <citation type="submission" date="2025-08" db="UniProtKB">
        <authorList>
            <consortium name="Ensembl"/>
        </authorList>
    </citation>
    <scope>IDENTIFICATION</scope>
</reference>
<dbReference type="Gene3D" id="3.10.100.10">
    <property type="entry name" value="Mannose-Binding Protein A, subunit A"/>
    <property type="match status" value="1"/>
</dbReference>
<accession>A0AAY4ET35</accession>
<reference evidence="2" key="3">
    <citation type="submission" date="2025-09" db="UniProtKB">
        <authorList>
            <consortium name="Ensembl"/>
        </authorList>
    </citation>
    <scope>IDENTIFICATION</scope>
</reference>
<dbReference type="InterPro" id="IPR050111">
    <property type="entry name" value="C-type_lectin/snaclec_domain"/>
</dbReference>
<dbReference type="Proteomes" id="UP000694580">
    <property type="component" value="Chromosome 3"/>
</dbReference>
<keyword evidence="3" id="KW-1185">Reference proteome</keyword>
<dbReference type="InterPro" id="IPR016187">
    <property type="entry name" value="CTDL_fold"/>
</dbReference>
<reference evidence="2 3" key="1">
    <citation type="submission" date="2020-06" db="EMBL/GenBank/DDBJ databases">
        <authorList>
            <consortium name="Wellcome Sanger Institute Data Sharing"/>
        </authorList>
    </citation>
    <scope>NUCLEOTIDE SEQUENCE [LARGE SCALE GENOMIC DNA]</scope>
</reference>
<dbReference type="PROSITE" id="PS50041">
    <property type="entry name" value="C_TYPE_LECTIN_2"/>
    <property type="match status" value="1"/>
</dbReference>
<dbReference type="Ensembl" id="ENSDCDT00010071139.1">
    <property type="protein sequence ID" value="ENSDCDP00010060391.1"/>
    <property type="gene ID" value="ENSDCDG00010033569.1"/>
</dbReference>
<dbReference type="PANTHER" id="PTHR22803">
    <property type="entry name" value="MANNOSE, PHOSPHOLIPASE, LECTIN RECEPTOR RELATED"/>
    <property type="match status" value="1"/>
</dbReference>